<gene>
    <name evidence="1" type="ORF">MILVUS5_LOCUS7154</name>
</gene>
<proteinExistence type="predicted"/>
<evidence type="ECO:0000313" key="2">
    <source>
        <dbReference type="Proteomes" id="UP001177021"/>
    </source>
</evidence>
<protein>
    <submittedName>
        <fullName evidence="1">Uncharacterized protein</fullName>
    </submittedName>
</protein>
<reference evidence="1" key="1">
    <citation type="submission" date="2023-10" db="EMBL/GenBank/DDBJ databases">
        <authorList>
            <person name="Rodriguez Cubillos JULIANA M."/>
            <person name="De Vega J."/>
        </authorList>
    </citation>
    <scope>NUCLEOTIDE SEQUENCE</scope>
</reference>
<dbReference type="Proteomes" id="UP001177021">
    <property type="component" value="Unassembled WGS sequence"/>
</dbReference>
<evidence type="ECO:0000313" key="1">
    <source>
        <dbReference type="EMBL" id="CAJ2636689.1"/>
    </source>
</evidence>
<sequence>MHQPKWVTMHYTEMGIRILHSTRVVVIMPGEEYFSVDREKPFLGNKGKRVSEMMDWIRF</sequence>
<dbReference type="EMBL" id="CASHSV030000013">
    <property type="protein sequence ID" value="CAJ2636689.1"/>
    <property type="molecule type" value="Genomic_DNA"/>
</dbReference>
<comment type="caution">
    <text evidence="1">The sequence shown here is derived from an EMBL/GenBank/DDBJ whole genome shotgun (WGS) entry which is preliminary data.</text>
</comment>
<name>A0ACB0IVT0_TRIPR</name>
<accession>A0ACB0IVT0</accession>
<organism evidence="1 2">
    <name type="scientific">Trifolium pratense</name>
    <name type="common">Red clover</name>
    <dbReference type="NCBI Taxonomy" id="57577"/>
    <lineage>
        <taxon>Eukaryota</taxon>
        <taxon>Viridiplantae</taxon>
        <taxon>Streptophyta</taxon>
        <taxon>Embryophyta</taxon>
        <taxon>Tracheophyta</taxon>
        <taxon>Spermatophyta</taxon>
        <taxon>Magnoliopsida</taxon>
        <taxon>eudicotyledons</taxon>
        <taxon>Gunneridae</taxon>
        <taxon>Pentapetalae</taxon>
        <taxon>rosids</taxon>
        <taxon>fabids</taxon>
        <taxon>Fabales</taxon>
        <taxon>Fabaceae</taxon>
        <taxon>Papilionoideae</taxon>
        <taxon>50 kb inversion clade</taxon>
        <taxon>NPAAA clade</taxon>
        <taxon>Hologalegina</taxon>
        <taxon>IRL clade</taxon>
        <taxon>Trifolieae</taxon>
        <taxon>Trifolium</taxon>
    </lineage>
</organism>
<keyword evidence="2" id="KW-1185">Reference proteome</keyword>